<dbReference type="AlphaFoldDB" id="A0A5J9TCS3"/>
<organism evidence="3 4">
    <name type="scientific">Eragrostis curvula</name>
    <name type="common">weeping love grass</name>
    <dbReference type="NCBI Taxonomy" id="38414"/>
    <lineage>
        <taxon>Eukaryota</taxon>
        <taxon>Viridiplantae</taxon>
        <taxon>Streptophyta</taxon>
        <taxon>Embryophyta</taxon>
        <taxon>Tracheophyta</taxon>
        <taxon>Spermatophyta</taxon>
        <taxon>Magnoliopsida</taxon>
        <taxon>Liliopsida</taxon>
        <taxon>Poales</taxon>
        <taxon>Poaceae</taxon>
        <taxon>PACMAD clade</taxon>
        <taxon>Chloridoideae</taxon>
        <taxon>Eragrostideae</taxon>
        <taxon>Eragrostidinae</taxon>
        <taxon>Eragrostis</taxon>
    </lineage>
</organism>
<dbReference type="Gramene" id="TVU09129">
    <property type="protein sequence ID" value="TVU09129"/>
    <property type="gene ID" value="EJB05_42570"/>
</dbReference>
<feature type="coiled-coil region" evidence="1">
    <location>
        <begin position="391"/>
        <end position="418"/>
    </location>
</feature>
<feature type="compositionally biased region" description="Basic and acidic residues" evidence="2">
    <location>
        <begin position="134"/>
        <end position="161"/>
    </location>
</feature>
<keyword evidence="4" id="KW-1185">Reference proteome</keyword>
<keyword evidence="1" id="KW-0175">Coiled coil</keyword>
<evidence type="ECO:0000313" key="3">
    <source>
        <dbReference type="EMBL" id="TVU09129.1"/>
    </source>
</evidence>
<feature type="non-terminal residue" evidence="3">
    <location>
        <position position="1"/>
    </location>
</feature>
<dbReference type="Proteomes" id="UP000324897">
    <property type="component" value="Chromosome 3"/>
</dbReference>
<evidence type="ECO:0000256" key="1">
    <source>
        <dbReference type="SAM" id="Coils"/>
    </source>
</evidence>
<feature type="compositionally biased region" description="Basic and acidic residues" evidence="2">
    <location>
        <begin position="187"/>
        <end position="204"/>
    </location>
</feature>
<feature type="region of interest" description="Disordered" evidence="2">
    <location>
        <begin position="1"/>
        <end position="231"/>
    </location>
</feature>
<feature type="compositionally biased region" description="Basic and acidic residues" evidence="2">
    <location>
        <begin position="90"/>
        <end position="127"/>
    </location>
</feature>
<feature type="compositionally biased region" description="Basic and acidic residues" evidence="2">
    <location>
        <begin position="57"/>
        <end position="83"/>
    </location>
</feature>
<evidence type="ECO:0000256" key="2">
    <source>
        <dbReference type="SAM" id="MobiDB-lite"/>
    </source>
</evidence>
<sequence>MVAERNEWSPTIENLGDAAATLIREQPGSNDVPNDEPHQPNDEPQSKDDALSQPLPSKDDARPQPPPSKDDARPQPRPSKDDALSQPLPSKDDARPQPRPSKDDARPQPPPSKDDARPQPPPSKDDALSQPLPSKDDARPQPPPSKDDARPQPPPSKDDALSHPPPSKDVARPEPPPSKDNVLSKDAPSKDDALPQPPPKKDVRPPPSTKPYVPVIPRTVTGFDTEPTGRKKEVHEAVKSYMESWKNTWNPTCQVAPKVDHVKDPRSLLCYDDEVLGDLTDEDVTTFELGKQLVPKICLKNMPWEMKKLHHWYMQAAKEGVSMIPLKYGSDIFNDMEPMKTNIMGITFDEIYRAFRLQRMDSTLCYKQPRGSVHCGYYTCIFSQSSSKYLYTITEETKEEKEQRMKRQKTKRQKEYEMIRRGIIPPDSIHLTTNVMYRVVANLCRFILREIIHPNGKFFDPESDLAMNHWPLCEWTGSKRPYEPNLDPMENDDYEFFQPASTDACSSEESRQCSVQQMNIKGAKQRDQDAQGEKPATYLLPA</sequence>
<feature type="region of interest" description="Disordered" evidence="2">
    <location>
        <begin position="519"/>
        <end position="542"/>
    </location>
</feature>
<reference evidence="3 4" key="1">
    <citation type="journal article" date="2019" name="Sci. Rep.">
        <title>A high-quality genome of Eragrostis curvula grass provides insights into Poaceae evolution and supports new strategies to enhance forage quality.</title>
        <authorList>
            <person name="Carballo J."/>
            <person name="Santos B.A.C.M."/>
            <person name="Zappacosta D."/>
            <person name="Garbus I."/>
            <person name="Selva J.P."/>
            <person name="Gallo C.A."/>
            <person name="Diaz A."/>
            <person name="Albertini E."/>
            <person name="Caccamo M."/>
            <person name="Echenique V."/>
        </authorList>
    </citation>
    <scope>NUCLEOTIDE SEQUENCE [LARGE SCALE GENOMIC DNA]</scope>
    <source>
        <strain evidence="4">cv. Victoria</strain>
        <tissue evidence="3">Leaf</tissue>
    </source>
</reference>
<name>A0A5J9TCS3_9POAL</name>
<proteinExistence type="predicted"/>
<accession>A0A5J9TCS3</accession>
<evidence type="ECO:0000313" key="4">
    <source>
        <dbReference type="Proteomes" id="UP000324897"/>
    </source>
</evidence>
<protein>
    <submittedName>
        <fullName evidence="3">Uncharacterized protein</fullName>
    </submittedName>
</protein>
<dbReference type="EMBL" id="RWGY01000039">
    <property type="protein sequence ID" value="TVU09129.1"/>
    <property type="molecule type" value="Genomic_DNA"/>
</dbReference>
<feature type="compositionally biased region" description="Pro residues" evidence="2">
    <location>
        <begin position="163"/>
        <end position="178"/>
    </location>
</feature>
<feature type="compositionally biased region" description="Basic and acidic residues" evidence="2">
    <location>
        <begin position="35"/>
        <end position="50"/>
    </location>
</feature>
<gene>
    <name evidence="3" type="ORF">EJB05_42570</name>
</gene>
<comment type="caution">
    <text evidence="3">The sequence shown here is derived from an EMBL/GenBank/DDBJ whole genome shotgun (WGS) entry which is preliminary data.</text>
</comment>